<organism evidence="3">
    <name type="scientific">Arabidopsis lyrata subsp. lyrata</name>
    <name type="common">Lyre-leaved rock-cress</name>
    <dbReference type="NCBI Taxonomy" id="81972"/>
    <lineage>
        <taxon>Eukaryota</taxon>
        <taxon>Viridiplantae</taxon>
        <taxon>Streptophyta</taxon>
        <taxon>Embryophyta</taxon>
        <taxon>Tracheophyta</taxon>
        <taxon>Spermatophyta</taxon>
        <taxon>Magnoliopsida</taxon>
        <taxon>eudicotyledons</taxon>
        <taxon>Gunneridae</taxon>
        <taxon>Pentapetalae</taxon>
        <taxon>rosids</taxon>
        <taxon>malvids</taxon>
        <taxon>Brassicales</taxon>
        <taxon>Brassicaceae</taxon>
        <taxon>Camelineae</taxon>
        <taxon>Arabidopsis</taxon>
    </lineage>
</organism>
<dbReference type="AlphaFoldDB" id="D7M537"/>
<dbReference type="EMBL" id="GL348718">
    <property type="protein sequence ID" value="EFH47790.1"/>
    <property type="molecule type" value="Genomic_DNA"/>
</dbReference>
<reference evidence="2" key="2">
    <citation type="submission" date="2010-06" db="EMBL/GenBank/DDBJ databases">
        <title>The basis of rapid genome size change in Arabidopsis.</title>
        <authorList>
            <consortium name="US DOE Joint Genome Institute (JGI-PGF)"/>
            <person name="Bakker E."/>
            <person name="Bergelson J."/>
            <person name="Cheng J.Fang."/>
            <person name="Clark R.M."/>
            <person name="Fawcett J."/>
            <person name="Gaut B."/>
            <person name="Grigoriev I."/>
            <person name="Gundlach H."/>
            <person name="Guo Y."/>
            <person name="Haberer G."/>
            <person name="Hollister J."/>
            <person name="Hu T.T."/>
            <person name="Mayer K.F.X."/>
            <person name="Nasrallah J."/>
            <person name="Nordborg M."/>
            <person name="Otillar R."/>
            <person name="Pattyn P."/>
            <person name="Schmutz J."/>
            <person name="Spannagl M."/>
            <person name="van de Peer Y."/>
            <person name="Wang X."/>
            <person name="Weigel D."/>
            <person name="Yang L."/>
        </authorList>
    </citation>
    <scope>NUCLEOTIDE SEQUENCE</scope>
</reference>
<reference evidence="2" key="1">
    <citation type="submission" date="2009-11" db="EMBL/GenBank/DDBJ databases">
        <authorList>
            <consortium name="US DOE Joint Genome Institute (JGI-PGF)"/>
            <person name="Ottilar R."/>
            <person name="Schmutz J."/>
            <person name="Salamov A."/>
            <person name="Cheng J.F."/>
            <person name="Lucas S."/>
            <person name="Pitluck S."/>
            <person name="Gundlach H."/>
            <person name="Guo Y."/>
            <person name="Haberer G."/>
            <person name="Nasrallah J."/>
            <person name="Mayer K.F.X."/>
            <person name="van de Peer Y."/>
            <person name="Weigel D."/>
            <person name="Grigoriev I.V."/>
        </authorList>
    </citation>
    <scope>NUCLEOTIDE SEQUENCE</scope>
</reference>
<reference evidence="3" key="4">
    <citation type="journal article" date="2011" name="Nat. Genet.">
        <title>The Arabidopsis lyrata genome sequence and the basis of rapid genome size change.</title>
        <authorList>
            <person name="Hu T.T."/>
            <person name="Pattyn P."/>
            <person name="Bakker E.G."/>
            <person name="Cao J."/>
            <person name="Cheng J.-F."/>
            <person name="Clark R.M."/>
            <person name="Fahlgren N."/>
            <person name="Fawcett J.A."/>
            <person name="Grimwood J."/>
            <person name="Gundlach H."/>
            <person name="Haberer G."/>
            <person name="Hollister J.D."/>
            <person name="Ossowski S."/>
            <person name="Ottilar R.P."/>
            <person name="Salamov A.A."/>
            <person name="Schneeberger K."/>
            <person name="Spannagl M."/>
            <person name="Wang X."/>
            <person name="Yang L."/>
            <person name="Nasrallah M.E."/>
            <person name="Bergelson J."/>
            <person name="Carrington J.C."/>
            <person name="Gaut B.S."/>
            <person name="Schmutz J."/>
            <person name="Mayer K.F.X."/>
            <person name="Van de Peer Y."/>
            <person name="Grigoriev I.V."/>
            <person name="Nordborg M."/>
            <person name="Weigel D."/>
            <person name="Guo Y.-L."/>
        </authorList>
    </citation>
    <scope>NUCLEOTIDE SEQUENCE [LARGE SCALE GENOMIC DNA]</scope>
    <source>
        <strain evidence="3">cv. MN47</strain>
    </source>
</reference>
<accession>D7M537</accession>
<keyword evidence="3" id="KW-1185">Reference proteome</keyword>
<evidence type="ECO:0000313" key="2">
    <source>
        <dbReference type="EMBL" id="EFH47790.1"/>
    </source>
</evidence>
<protein>
    <submittedName>
        <fullName evidence="2">Expressed protein</fullName>
    </submittedName>
</protein>
<dbReference type="Gramene" id="scaffold_801800.1">
    <property type="protein sequence ID" value="scaffold_801800.1"/>
    <property type="gene ID" value="scaffold_801800.1"/>
</dbReference>
<dbReference type="EMBL" id="GL348720">
    <property type="protein sequence ID" value="EFH42222.1"/>
    <property type="molecule type" value="Genomic_DNA"/>
</dbReference>
<sequence length="57" mass="6602">MEFRLIDLVNTNGINVQFLAMISHRNRFSTAKADVGFLSMTHPARLWFHPLDNTWLG</sequence>
<reference evidence="1" key="3">
    <citation type="submission" date="2010-06" db="EMBL/GenBank/DDBJ databases">
        <title>The basis of rapid genome size change in Arabidopsis.</title>
        <authorList>
            <person name="Bakker E."/>
            <person name="Bergelson J."/>
            <person name="Cheng J.F."/>
            <person name="Clark R.M."/>
            <person name="Fawcett J."/>
            <person name="Gaut B."/>
            <person name="Grigoriev I."/>
            <person name="Gundlach H."/>
            <person name="Guo Y."/>
            <person name="Haberer G."/>
            <person name="Hollister J."/>
            <person name="Hu T.T."/>
            <person name="Mayer K.F.X."/>
            <person name="Nasrallah J."/>
            <person name="Nordborg M."/>
            <person name="Otillar R."/>
            <person name="Pattyn P."/>
            <person name="Schmutz J."/>
            <person name="Spannagl M."/>
            <person name="van de Peer Y."/>
            <person name="Wang X."/>
            <person name="Weigel D."/>
            <person name="Yang L."/>
        </authorList>
    </citation>
    <scope>NUCLEOTIDE SEQUENCE</scope>
</reference>
<dbReference type="Gramene" id="scaffold_601290.1">
    <property type="protein sequence ID" value="scaffold_601290.1"/>
    <property type="gene ID" value="scaffold_601290.1"/>
</dbReference>
<dbReference type="HOGENOM" id="CLU_2999187_0_0_1"/>
<evidence type="ECO:0000313" key="1">
    <source>
        <dbReference type="EMBL" id="EFH42222.1"/>
    </source>
</evidence>
<evidence type="ECO:0000313" key="3">
    <source>
        <dbReference type="Proteomes" id="UP000008694"/>
    </source>
</evidence>
<proteinExistence type="predicted"/>
<name>D7M537_ARALL</name>
<gene>
    <name evidence="2" type="ORF">ARALYDRAFT_909233</name>
    <name evidence="1" type="ORF">ARALYDRAFT_918400</name>
</gene>
<dbReference type="Proteomes" id="UP000008694">
    <property type="component" value="Unassembled WGS sequence"/>
</dbReference>